<comment type="caution">
    <text evidence="1">The sequence shown here is derived from an EMBL/GenBank/DDBJ whole genome shotgun (WGS) entry which is preliminary data.</text>
</comment>
<dbReference type="EMBL" id="PVXO01000051">
    <property type="protein sequence ID" value="PRR78175.1"/>
    <property type="molecule type" value="Genomic_DNA"/>
</dbReference>
<organism evidence="1 2">
    <name type="scientific">Clostridium liquoris</name>
    <dbReference type="NCBI Taxonomy" id="1289519"/>
    <lineage>
        <taxon>Bacteria</taxon>
        <taxon>Bacillati</taxon>
        <taxon>Bacillota</taxon>
        <taxon>Clostridia</taxon>
        <taxon>Eubacteriales</taxon>
        <taxon>Clostridiaceae</taxon>
        <taxon>Clostridium</taxon>
    </lineage>
</organism>
<reference evidence="1 2" key="1">
    <citation type="submission" date="2018-03" db="EMBL/GenBank/DDBJ databases">
        <title>Genome sequence of Clostridium liquoris DSM 100320.</title>
        <authorList>
            <person name="Poehlein A."/>
            <person name="Daniel R."/>
        </authorList>
    </citation>
    <scope>NUCLEOTIDE SEQUENCE [LARGE SCALE GENOMIC DNA]</scope>
    <source>
        <strain evidence="1 2">DSM 100320</strain>
    </source>
</reference>
<dbReference type="AlphaFoldDB" id="A0A2T0B2R6"/>
<gene>
    <name evidence="1" type="ORF">CLLI_19390</name>
</gene>
<sequence>MTECPFLSTYDDMVECFNDCALYNYKENDGVCPFKALQAYKVEKVERYEDFEIDNKDIDFIKNCYIKMKEEYL</sequence>
<name>A0A2T0B2R6_9CLOT</name>
<evidence type="ECO:0000313" key="2">
    <source>
        <dbReference type="Proteomes" id="UP000239706"/>
    </source>
</evidence>
<evidence type="ECO:0000313" key="1">
    <source>
        <dbReference type="EMBL" id="PRR78175.1"/>
    </source>
</evidence>
<dbReference type="Proteomes" id="UP000239706">
    <property type="component" value="Unassembled WGS sequence"/>
</dbReference>
<dbReference type="RefSeq" id="WP_106064015.1">
    <property type="nucleotide sequence ID" value="NZ_PVXO01000051.1"/>
</dbReference>
<keyword evidence="2" id="KW-1185">Reference proteome</keyword>
<protein>
    <submittedName>
        <fullName evidence="1">Uncharacterized protein</fullName>
    </submittedName>
</protein>
<proteinExistence type="predicted"/>
<dbReference type="OrthoDB" id="1938183at2"/>
<accession>A0A2T0B2R6</accession>